<organism evidence="2 3">
    <name type="scientific">Flavobacterium beibuense</name>
    <dbReference type="NCBI Taxonomy" id="657326"/>
    <lineage>
        <taxon>Bacteria</taxon>
        <taxon>Pseudomonadati</taxon>
        <taxon>Bacteroidota</taxon>
        <taxon>Flavobacteriia</taxon>
        <taxon>Flavobacteriales</taxon>
        <taxon>Flavobacteriaceae</taxon>
        <taxon>Flavobacterium</taxon>
    </lineage>
</organism>
<dbReference type="Gene3D" id="3.40.630.30">
    <property type="match status" value="1"/>
</dbReference>
<protein>
    <submittedName>
        <fullName evidence="2">GCN5-related N-acetyltransferase</fullName>
    </submittedName>
</protein>
<dbReference type="PANTHER" id="PTHR43792">
    <property type="entry name" value="GNAT FAMILY, PUTATIVE (AFU_ORTHOLOGUE AFUA_3G00765)-RELATED-RELATED"/>
    <property type="match status" value="1"/>
</dbReference>
<dbReference type="Pfam" id="PF13302">
    <property type="entry name" value="Acetyltransf_3"/>
    <property type="match status" value="1"/>
</dbReference>
<dbReference type="AlphaFoldDB" id="A0A444W6V2"/>
<proteinExistence type="predicted"/>
<dbReference type="InterPro" id="IPR051531">
    <property type="entry name" value="N-acetyltransferase"/>
</dbReference>
<reference evidence="2 3" key="1">
    <citation type="submission" date="2014-12" db="EMBL/GenBank/DDBJ databases">
        <title>Genome sequence of Flavobacterium beibuense RSKm HC5.</title>
        <authorList>
            <person name="Kim J.F."/>
            <person name="Song J.Y."/>
            <person name="Kwak M.-J."/>
            <person name="Lee S.-W."/>
        </authorList>
    </citation>
    <scope>NUCLEOTIDE SEQUENCE [LARGE SCALE GENOMIC DNA]</scope>
    <source>
        <strain evidence="2 3">RSKm HC5</strain>
    </source>
</reference>
<dbReference type="PANTHER" id="PTHR43792:SF1">
    <property type="entry name" value="N-ACETYLTRANSFERASE DOMAIN-CONTAINING PROTEIN"/>
    <property type="match status" value="1"/>
</dbReference>
<dbReference type="GO" id="GO:0016747">
    <property type="term" value="F:acyltransferase activity, transferring groups other than amino-acyl groups"/>
    <property type="evidence" value="ECO:0007669"/>
    <property type="project" value="InterPro"/>
</dbReference>
<evidence type="ECO:0000313" key="3">
    <source>
        <dbReference type="Proteomes" id="UP000289775"/>
    </source>
</evidence>
<keyword evidence="2" id="KW-0808">Transferase</keyword>
<evidence type="ECO:0000313" key="2">
    <source>
        <dbReference type="EMBL" id="RYJ41599.1"/>
    </source>
</evidence>
<dbReference type="RefSeq" id="WP_129752052.1">
    <property type="nucleotide sequence ID" value="NZ_JUIW01000010.1"/>
</dbReference>
<dbReference type="OrthoDB" id="9788916at2"/>
<dbReference type="SUPFAM" id="SSF55729">
    <property type="entry name" value="Acyl-CoA N-acyltransferases (Nat)"/>
    <property type="match status" value="1"/>
</dbReference>
<sequence length="176" mass="20887">MKPFITERLILRELSVNDAYYFYLLNEDTEVLQYTGDIPFENLEAAKQFLAEYDQYKRYGLGRWAVIRKDDNAFLGWCGLKYSSDKNEYDIGFRFFRHYWNMGYATEAAKKCIEVGFNKFRIPIIIGRVMKNNSSSIRVLEKIGLTRTKDYDFDGHEGYIYLIKRSLKPNQPVQHQ</sequence>
<accession>A0A444W6V2</accession>
<feature type="domain" description="N-acetyltransferase" evidence="1">
    <location>
        <begin position="9"/>
        <end position="166"/>
    </location>
</feature>
<dbReference type="InterPro" id="IPR016181">
    <property type="entry name" value="Acyl_CoA_acyltransferase"/>
</dbReference>
<dbReference type="Proteomes" id="UP000289775">
    <property type="component" value="Unassembled WGS sequence"/>
</dbReference>
<keyword evidence="3" id="KW-1185">Reference proteome</keyword>
<gene>
    <name evidence="2" type="ORF">NU09_2973</name>
</gene>
<dbReference type="EMBL" id="JUIW01000010">
    <property type="protein sequence ID" value="RYJ41599.1"/>
    <property type="molecule type" value="Genomic_DNA"/>
</dbReference>
<dbReference type="PROSITE" id="PS51186">
    <property type="entry name" value="GNAT"/>
    <property type="match status" value="1"/>
</dbReference>
<comment type="caution">
    <text evidence="2">The sequence shown here is derived from an EMBL/GenBank/DDBJ whole genome shotgun (WGS) entry which is preliminary data.</text>
</comment>
<evidence type="ECO:0000259" key="1">
    <source>
        <dbReference type="PROSITE" id="PS51186"/>
    </source>
</evidence>
<dbReference type="InterPro" id="IPR000182">
    <property type="entry name" value="GNAT_dom"/>
</dbReference>
<name>A0A444W6V2_9FLAO</name>